<name>A0A0F8Z937_9ZZZZ</name>
<evidence type="ECO:0000313" key="1">
    <source>
        <dbReference type="EMBL" id="KKK82490.1"/>
    </source>
</evidence>
<accession>A0A0F8Z937</accession>
<feature type="non-terminal residue" evidence="1">
    <location>
        <position position="1"/>
    </location>
</feature>
<protein>
    <submittedName>
        <fullName evidence="1">Uncharacterized protein</fullName>
    </submittedName>
</protein>
<organism evidence="1">
    <name type="scientific">marine sediment metagenome</name>
    <dbReference type="NCBI Taxonomy" id="412755"/>
    <lineage>
        <taxon>unclassified sequences</taxon>
        <taxon>metagenomes</taxon>
        <taxon>ecological metagenomes</taxon>
    </lineage>
</organism>
<proteinExistence type="predicted"/>
<dbReference type="AlphaFoldDB" id="A0A0F8Z937"/>
<comment type="caution">
    <text evidence="1">The sequence shown here is derived from an EMBL/GenBank/DDBJ whole genome shotgun (WGS) entry which is preliminary data.</text>
</comment>
<gene>
    <name evidence="1" type="ORF">LCGC14_2802860</name>
</gene>
<sequence>IDTQVLAGDDMTIEGVVYTFVPNGTANADGEVDVGTDLASCKAAIVAAINGSDGHNTPHPEVSIAAFQTNDAVLTVLVGGTAGDATTCTETFDEVTNIFSGVTFASGVDCIAATAITALAAANAALDTAGVAAVDGSGDVVDLTADIAGVVGNAIVLAETMANGAFTAGAVLMAGGIDGTVGEIGVLLMDSNYLYLALAENTTADANWVRAATASF</sequence>
<dbReference type="EMBL" id="LAZR01052649">
    <property type="protein sequence ID" value="KKK82490.1"/>
    <property type="molecule type" value="Genomic_DNA"/>
</dbReference>
<reference evidence="1" key="1">
    <citation type="journal article" date="2015" name="Nature">
        <title>Complex archaea that bridge the gap between prokaryotes and eukaryotes.</title>
        <authorList>
            <person name="Spang A."/>
            <person name="Saw J.H."/>
            <person name="Jorgensen S.L."/>
            <person name="Zaremba-Niedzwiedzka K."/>
            <person name="Martijn J."/>
            <person name="Lind A.E."/>
            <person name="van Eijk R."/>
            <person name="Schleper C."/>
            <person name="Guy L."/>
            <person name="Ettema T.J."/>
        </authorList>
    </citation>
    <scope>NUCLEOTIDE SEQUENCE</scope>
</reference>